<dbReference type="InterPro" id="IPR007867">
    <property type="entry name" value="GMC_OxRtase_C"/>
</dbReference>
<dbReference type="AlphaFoldDB" id="A0AAD5YAD6"/>
<name>A0AAD5YAD6_9APHY</name>
<dbReference type="PIRSF" id="PIRSF000137">
    <property type="entry name" value="Alcohol_oxidase"/>
    <property type="match status" value="1"/>
</dbReference>
<feature type="active site" description="Proton acceptor" evidence="7">
    <location>
        <position position="605"/>
    </location>
</feature>
<dbReference type="PROSITE" id="PS00623">
    <property type="entry name" value="GMC_OXRED_1"/>
    <property type="match status" value="1"/>
</dbReference>
<dbReference type="InterPro" id="IPR000172">
    <property type="entry name" value="GMC_OxRdtase_N"/>
</dbReference>
<evidence type="ECO:0000256" key="5">
    <source>
        <dbReference type="ARBA" id="ARBA00022827"/>
    </source>
</evidence>
<organism evidence="11 12">
    <name type="scientific">Meripilus lineatus</name>
    <dbReference type="NCBI Taxonomy" id="2056292"/>
    <lineage>
        <taxon>Eukaryota</taxon>
        <taxon>Fungi</taxon>
        <taxon>Dikarya</taxon>
        <taxon>Basidiomycota</taxon>
        <taxon>Agaricomycotina</taxon>
        <taxon>Agaricomycetes</taxon>
        <taxon>Polyporales</taxon>
        <taxon>Meripilaceae</taxon>
        <taxon>Meripilus</taxon>
    </lineage>
</organism>
<dbReference type="GO" id="GO:0016614">
    <property type="term" value="F:oxidoreductase activity, acting on CH-OH group of donors"/>
    <property type="evidence" value="ECO:0007669"/>
    <property type="project" value="InterPro"/>
</dbReference>
<gene>
    <name evidence="11" type="ORF">NLI96_g9295</name>
</gene>
<keyword evidence="6" id="KW-0560">Oxidoreductase</keyword>
<accession>A0AAD5YAD6</accession>
<evidence type="ECO:0000256" key="4">
    <source>
        <dbReference type="ARBA" id="ARBA00022729"/>
    </source>
</evidence>
<evidence type="ECO:0000313" key="12">
    <source>
        <dbReference type="Proteomes" id="UP001212997"/>
    </source>
</evidence>
<comment type="cofactor">
    <cofactor evidence="1">
        <name>FAD</name>
        <dbReference type="ChEBI" id="CHEBI:57692"/>
    </cofactor>
</comment>
<dbReference type="EMBL" id="JANAWD010000462">
    <property type="protein sequence ID" value="KAJ3479105.1"/>
    <property type="molecule type" value="Genomic_DNA"/>
</dbReference>
<comment type="similarity">
    <text evidence="2 8">Belongs to the GMC oxidoreductase family.</text>
</comment>
<dbReference type="Pfam" id="PF00732">
    <property type="entry name" value="GMC_oxred_N"/>
    <property type="match status" value="1"/>
</dbReference>
<feature type="domain" description="Glucose-methanol-choline oxidoreductase N-terminal" evidence="10">
    <location>
        <begin position="303"/>
        <end position="317"/>
    </location>
</feature>
<evidence type="ECO:0000256" key="7">
    <source>
        <dbReference type="PIRSR" id="PIRSR000137-1"/>
    </source>
</evidence>
<dbReference type="InterPro" id="IPR012132">
    <property type="entry name" value="GMC_OxRdtase"/>
</dbReference>
<evidence type="ECO:0000256" key="8">
    <source>
        <dbReference type="RuleBase" id="RU003968"/>
    </source>
</evidence>
<comment type="caution">
    <text evidence="11">The sequence shown here is derived from an EMBL/GenBank/DDBJ whole genome shotgun (WGS) entry which is preliminary data.</text>
</comment>
<dbReference type="InterPro" id="IPR036188">
    <property type="entry name" value="FAD/NAD-bd_sf"/>
</dbReference>
<keyword evidence="4" id="KW-0732">Signal</keyword>
<dbReference type="PROSITE" id="PS00624">
    <property type="entry name" value="GMC_OXRED_2"/>
    <property type="match status" value="1"/>
</dbReference>
<dbReference type="Proteomes" id="UP001212997">
    <property type="component" value="Unassembled WGS sequence"/>
</dbReference>
<dbReference type="Gene3D" id="3.50.50.60">
    <property type="entry name" value="FAD/NAD(P)-binding domain"/>
    <property type="match status" value="1"/>
</dbReference>
<evidence type="ECO:0000256" key="6">
    <source>
        <dbReference type="ARBA" id="ARBA00023002"/>
    </source>
</evidence>
<dbReference type="SUPFAM" id="SSF54373">
    <property type="entry name" value="FAD-linked reductases, C-terminal domain"/>
    <property type="match status" value="1"/>
</dbReference>
<keyword evidence="3 8" id="KW-0285">Flavoprotein</keyword>
<reference evidence="11" key="1">
    <citation type="submission" date="2022-07" db="EMBL/GenBank/DDBJ databases">
        <title>Genome Sequence of Physisporinus lineatus.</title>
        <authorList>
            <person name="Buettner E."/>
        </authorList>
    </citation>
    <scope>NUCLEOTIDE SEQUENCE</scope>
    <source>
        <strain evidence="11">VT162</strain>
    </source>
</reference>
<dbReference type="PANTHER" id="PTHR11552:SF201">
    <property type="entry name" value="GLUCOSE-METHANOL-CHOLINE OXIDOREDUCTASE N-TERMINAL DOMAIN-CONTAINING PROTEIN"/>
    <property type="match status" value="1"/>
</dbReference>
<sequence length="625" mass="68988">MVNQVSDIADKTFDYIVVGAGTAGLTVAGRLAEDPNVTVAVLEAGEPLLDDPKILLGGGFGSTWGDSKVSPLFVHRNSISCGSSFVKYDWNFATVPQKYGGDRPWQWNRGKCLGGSSAMNFYAWIKPPAEDINVYEELGNPGWNWESYQRCTMHTENFTEANEDQLKTYPHTYDKTTRGKAGPLETTVPLISSVTDKLFIDTLAKKGVHVNEDPYGGNVNGVWISAACLDRQNKWTRTYSATAFYHPNKDKPNFKVLTEAHAARVLFADETVGNDLVATGVDFIHDGKTYTVHAKKEVILSAGAIKSPHILELSGIGRPEVLKKIGVPVRVELPGVGENVQDHIFGTVTFELDPNVPHETFDALRDPDFAKEQGRLQDLDLANRHRYGIAAFSYVPAATILPKFAEDFTARVSAWVDEQKKEGKLAPGLAEQLDAQVKILKDKNVPDMEILTFSGHLSFVTPPEPGKNYVTLIYILQHPISRGTIHATSSNPLDHPEIDPHYFENDFDLELLTEHVKYIKNEIATTEPFKSGVVREVDPGFDTTSDEAIREFVKKSACTTFHALGSTSMVPREKNGVVDPELKVYGTTNLRVADLGVIPLQIAAHTQATAYYVAERCAEIIKAQK</sequence>
<feature type="domain" description="Glucose-methanol-choline oxidoreductase N-terminal" evidence="9">
    <location>
        <begin position="110"/>
        <end position="133"/>
    </location>
</feature>
<dbReference type="SUPFAM" id="SSF51905">
    <property type="entry name" value="FAD/NAD(P)-binding domain"/>
    <property type="match status" value="1"/>
</dbReference>
<dbReference type="Gene3D" id="3.30.560.10">
    <property type="entry name" value="Glucose Oxidase, domain 3"/>
    <property type="match status" value="1"/>
</dbReference>
<dbReference type="GO" id="GO:0050660">
    <property type="term" value="F:flavin adenine dinucleotide binding"/>
    <property type="evidence" value="ECO:0007669"/>
    <property type="project" value="InterPro"/>
</dbReference>
<evidence type="ECO:0000313" key="11">
    <source>
        <dbReference type="EMBL" id="KAJ3479105.1"/>
    </source>
</evidence>
<dbReference type="Pfam" id="PF05199">
    <property type="entry name" value="GMC_oxred_C"/>
    <property type="match status" value="1"/>
</dbReference>
<evidence type="ECO:0000259" key="10">
    <source>
        <dbReference type="PROSITE" id="PS00624"/>
    </source>
</evidence>
<keyword evidence="5 8" id="KW-0274">FAD</keyword>
<feature type="active site" description="Proton donor" evidence="7">
    <location>
        <position position="562"/>
    </location>
</feature>
<evidence type="ECO:0000256" key="1">
    <source>
        <dbReference type="ARBA" id="ARBA00001974"/>
    </source>
</evidence>
<evidence type="ECO:0000256" key="2">
    <source>
        <dbReference type="ARBA" id="ARBA00010790"/>
    </source>
</evidence>
<dbReference type="PANTHER" id="PTHR11552">
    <property type="entry name" value="GLUCOSE-METHANOL-CHOLINE GMC OXIDOREDUCTASE"/>
    <property type="match status" value="1"/>
</dbReference>
<keyword evidence="12" id="KW-1185">Reference proteome</keyword>
<proteinExistence type="inferred from homology"/>
<evidence type="ECO:0000256" key="3">
    <source>
        <dbReference type="ARBA" id="ARBA00022630"/>
    </source>
</evidence>
<evidence type="ECO:0000259" key="9">
    <source>
        <dbReference type="PROSITE" id="PS00623"/>
    </source>
</evidence>
<protein>
    <recommendedName>
        <fullName evidence="9 10">Glucose-methanol-choline oxidoreductase N-terminal domain-containing protein</fullName>
    </recommendedName>
</protein>